<gene>
    <name evidence="2" type="ORF">PMES_02689</name>
</gene>
<accession>A0A921NT20</accession>
<dbReference type="EMBL" id="APKE01000033">
    <property type="protein sequence ID" value="KAF0674980.1"/>
    <property type="molecule type" value="Genomic_DNA"/>
</dbReference>
<dbReference type="PANTHER" id="PTHR37463">
    <property type="entry name" value="GSL3115 PROTEIN"/>
    <property type="match status" value="1"/>
</dbReference>
<proteinExistence type="predicted"/>
<keyword evidence="3" id="KW-1185">Reference proteome</keyword>
<dbReference type="Pfam" id="PF10013">
    <property type="entry name" value="DUF2256"/>
    <property type="match status" value="1"/>
</dbReference>
<organism evidence="2 3">
    <name type="scientific">Profundibacterium mesophilum KAUST100406-0324</name>
    <dbReference type="NCBI Taxonomy" id="1037889"/>
    <lineage>
        <taxon>Bacteria</taxon>
        <taxon>Pseudomonadati</taxon>
        <taxon>Pseudomonadota</taxon>
        <taxon>Alphaproteobacteria</taxon>
        <taxon>Rhodobacterales</taxon>
        <taxon>Roseobacteraceae</taxon>
        <taxon>Profundibacterium</taxon>
    </lineage>
</organism>
<evidence type="ECO:0000313" key="2">
    <source>
        <dbReference type="EMBL" id="KAF0674980.1"/>
    </source>
</evidence>
<feature type="region of interest" description="Disordered" evidence="1">
    <location>
        <begin position="42"/>
        <end position="67"/>
    </location>
</feature>
<comment type="caution">
    <text evidence="2">The sequence shown here is derived from an EMBL/GenBank/DDBJ whole genome shotgun (WGS) entry which is preliminary data.</text>
</comment>
<dbReference type="PANTHER" id="PTHR37463:SF1">
    <property type="entry name" value="DUF2256 DOMAIN-CONTAINING PROTEIN"/>
    <property type="match status" value="1"/>
</dbReference>
<dbReference type="RefSeq" id="WP_201289005.1">
    <property type="nucleotide sequence ID" value="NZ_APKE01000033.1"/>
</dbReference>
<dbReference type="Proteomes" id="UP000698242">
    <property type="component" value="Unassembled WGS sequence"/>
</dbReference>
<dbReference type="AlphaFoldDB" id="A0A921NT20"/>
<reference evidence="2" key="1">
    <citation type="submission" date="2013-03" db="EMBL/GenBank/DDBJ databases">
        <title>Genome Sequence of the Profundibacterium mesophilum strain KAUST100406-0324T from Red Sea, a novel genus in the family Rhodobacteraceae.</title>
        <authorList>
            <person name="Essack M."/>
            <person name="Alam I."/>
            <person name="Lafi F."/>
            <person name="Alawi W."/>
            <person name="Kamanu F."/>
            <person name="Al-Suwailem A."/>
            <person name="Lee O.O."/>
            <person name="Xu Y."/>
            <person name="Bajic V."/>
            <person name="Qian P.-Y."/>
            <person name="Archer J."/>
        </authorList>
    </citation>
    <scope>NUCLEOTIDE SEQUENCE</scope>
    <source>
        <strain evidence="2">KAUST100406-0324</strain>
    </source>
</reference>
<name>A0A921NT20_9RHOB</name>
<dbReference type="InterPro" id="IPR017136">
    <property type="entry name" value="UCP037205"/>
</dbReference>
<evidence type="ECO:0000313" key="3">
    <source>
        <dbReference type="Proteomes" id="UP000698242"/>
    </source>
</evidence>
<evidence type="ECO:0000256" key="1">
    <source>
        <dbReference type="SAM" id="MobiDB-lite"/>
    </source>
</evidence>
<protein>
    <submittedName>
        <fullName evidence="2">Zinc finger protein</fullName>
    </submittedName>
</protein>
<sequence length="67" mass="7317">MRRKSELEQKLCRTCGRPFSWRRKWARDWESVLYCSAACRRGKPAGSGGPHAAGSGAAALPRDGDPG</sequence>